<reference evidence="3 6" key="3">
    <citation type="submission" date="2018-07" db="EMBL/GenBank/DDBJ databases">
        <title>Genome sequence of extremly halophilic archaeon Halopelagius longus strain BC12-B1.</title>
        <authorList>
            <person name="Zhang X."/>
        </authorList>
    </citation>
    <scope>NUCLEOTIDE SEQUENCE [LARGE SCALE GENOMIC DNA]</scope>
    <source>
        <strain evidence="3 6">BC12-B1</strain>
    </source>
</reference>
<gene>
    <name evidence="3" type="ORF">DWB78_01785</name>
    <name evidence="4" type="ORF">SAMN05216278_1535</name>
</gene>
<dbReference type="AlphaFoldDB" id="A0A1H1AXT5"/>
<dbReference type="SUPFAM" id="SSF53448">
    <property type="entry name" value="Nucleotide-diphospho-sugar transferases"/>
    <property type="match status" value="1"/>
</dbReference>
<feature type="region of interest" description="Disordered" evidence="1">
    <location>
        <begin position="242"/>
        <end position="265"/>
    </location>
</feature>
<evidence type="ECO:0000313" key="5">
    <source>
        <dbReference type="Proteomes" id="UP000199289"/>
    </source>
</evidence>
<dbReference type="EMBL" id="QQST01000001">
    <property type="protein sequence ID" value="RDI70553.1"/>
    <property type="molecule type" value="Genomic_DNA"/>
</dbReference>
<dbReference type="InterPro" id="IPR001173">
    <property type="entry name" value="Glyco_trans_2-like"/>
</dbReference>
<evidence type="ECO:0000259" key="2">
    <source>
        <dbReference type="Pfam" id="PF00535"/>
    </source>
</evidence>
<reference evidence="4" key="1">
    <citation type="submission" date="2016-10" db="EMBL/GenBank/DDBJ databases">
        <authorList>
            <person name="de Groot N.N."/>
        </authorList>
    </citation>
    <scope>NUCLEOTIDE SEQUENCE [LARGE SCALE GENOMIC DNA]</scope>
    <source>
        <strain evidence="4">CGMCC 1.12397</strain>
    </source>
</reference>
<dbReference type="RefSeq" id="WP_092535376.1">
    <property type="nucleotide sequence ID" value="NZ_FNKQ01000002.1"/>
</dbReference>
<keyword evidence="6" id="KW-1185">Reference proteome</keyword>
<proteinExistence type="predicted"/>
<dbReference type="PANTHER" id="PTHR43685">
    <property type="entry name" value="GLYCOSYLTRANSFERASE"/>
    <property type="match status" value="1"/>
</dbReference>
<organism evidence="4 5">
    <name type="scientific">Halopelagius longus</name>
    <dbReference type="NCBI Taxonomy" id="1236180"/>
    <lineage>
        <taxon>Archaea</taxon>
        <taxon>Methanobacteriati</taxon>
        <taxon>Methanobacteriota</taxon>
        <taxon>Stenosarchaea group</taxon>
        <taxon>Halobacteria</taxon>
        <taxon>Halobacteriales</taxon>
        <taxon>Haloferacaceae</taxon>
    </lineage>
</organism>
<dbReference type="PANTHER" id="PTHR43685:SF2">
    <property type="entry name" value="GLYCOSYLTRANSFERASE 2-LIKE DOMAIN-CONTAINING PROTEIN"/>
    <property type="match status" value="1"/>
</dbReference>
<dbReference type="InterPro" id="IPR029044">
    <property type="entry name" value="Nucleotide-diphossugar_trans"/>
</dbReference>
<evidence type="ECO:0000313" key="6">
    <source>
        <dbReference type="Proteomes" id="UP000255421"/>
    </source>
</evidence>
<evidence type="ECO:0000313" key="3">
    <source>
        <dbReference type="EMBL" id="RDI70553.1"/>
    </source>
</evidence>
<evidence type="ECO:0000256" key="1">
    <source>
        <dbReference type="SAM" id="MobiDB-lite"/>
    </source>
</evidence>
<name>A0A1H1AXT5_9EURY</name>
<reference evidence="5" key="2">
    <citation type="submission" date="2016-10" db="EMBL/GenBank/DDBJ databases">
        <authorList>
            <person name="Varghese N."/>
            <person name="Submissions S."/>
        </authorList>
    </citation>
    <scope>NUCLEOTIDE SEQUENCE [LARGE SCALE GENOMIC DNA]</scope>
    <source>
        <strain evidence="5">CGMCC 1.12397</strain>
    </source>
</reference>
<accession>A0A1H1AXT5</accession>
<dbReference type="Gene3D" id="3.90.550.10">
    <property type="entry name" value="Spore Coat Polysaccharide Biosynthesis Protein SpsA, Chain A"/>
    <property type="match status" value="1"/>
</dbReference>
<feature type="compositionally biased region" description="Basic and acidic residues" evidence="1">
    <location>
        <begin position="243"/>
        <end position="265"/>
    </location>
</feature>
<dbReference type="EMBL" id="FNKQ01000002">
    <property type="protein sequence ID" value="SDQ44351.1"/>
    <property type="molecule type" value="Genomic_DNA"/>
</dbReference>
<dbReference type="Pfam" id="PF00535">
    <property type="entry name" value="Glycos_transf_2"/>
    <property type="match status" value="1"/>
</dbReference>
<dbReference type="InterPro" id="IPR050834">
    <property type="entry name" value="Glycosyltransf_2"/>
</dbReference>
<dbReference type="OrthoDB" id="46222at2157"/>
<feature type="domain" description="Glycosyltransferase 2-like" evidence="2">
    <location>
        <begin position="43"/>
        <end position="129"/>
    </location>
</feature>
<evidence type="ECO:0000313" key="4">
    <source>
        <dbReference type="EMBL" id="SDQ44351.1"/>
    </source>
</evidence>
<sequence>MVDVSVIIPTLKSPGEIEAVEYLKRGTFDDYEVVVSNAYPVTRARNEGIEHAKADKLVFLDDDSRPRENYLERASETLEEQYAVAGRIFHPRDDIFARYFTAHYGHGDDPKTVDRFWGCNMALRREVIESVGGWDEQMGWGHEEKELAERVKEEYDIYYDPEMVVDHPYADGILDYWRKRYQLAKQTPYYWETQGLSPSAQVKETLKSLANPLNYLGRTPTAALTRTGGTVAQVVGQVQGLFENRRRDSSKTPPTEYKEPVGGKQ</sequence>
<dbReference type="Proteomes" id="UP000199289">
    <property type="component" value="Unassembled WGS sequence"/>
</dbReference>
<protein>
    <submittedName>
        <fullName evidence="4">Glycosyl transferase family 2</fullName>
    </submittedName>
    <submittedName>
        <fullName evidence="3">Glycosyltransferase</fullName>
    </submittedName>
</protein>
<dbReference type="Proteomes" id="UP000255421">
    <property type="component" value="Unassembled WGS sequence"/>
</dbReference>
<dbReference type="GO" id="GO:0016740">
    <property type="term" value="F:transferase activity"/>
    <property type="evidence" value="ECO:0007669"/>
    <property type="project" value="UniProtKB-KW"/>
</dbReference>
<keyword evidence="4" id="KW-0808">Transferase</keyword>